<dbReference type="PROSITE" id="PS51379">
    <property type="entry name" value="4FE4S_FER_2"/>
    <property type="match status" value="1"/>
</dbReference>
<organism evidence="10 11">
    <name type="scientific">Jiangella alkaliphila</name>
    <dbReference type="NCBI Taxonomy" id="419479"/>
    <lineage>
        <taxon>Bacteria</taxon>
        <taxon>Bacillati</taxon>
        <taxon>Actinomycetota</taxon>
        <taxon>Actinomycetes</taxon>
        <taxon>Jiangellales</taxon>
        <taxon>Jiangellaceae</taxon>
        <taxon>Jiangella</taxon>
    </lineage>
</organism>
<name>A0A1H2J754_9ACTN</name>
<evidence type="ECO:0000256" key="8">
    <source>
        <dbReference type="RuleBase" id="RU368020"/>
    </source>
</evidence>
<gene>
    <name evidence="10" type="ORF">SAMN04488563_2357</name>
</gene>
<dbReference type="InterPro" id="IPR051269">
    <property type="entry name" value="Fe-S_cluster_ET"/>
</dbReference>
<keyword evidence="2 8" id="KW-0813">Transport</keyword>
<dbReference type="Pfam" id="PF13370">
    <property type="entry name" value="Fer4_13"/>
    <property type="match status" value="1"/>
</dbReference>
<comment type="function">
    <text evidence="8">Ferredoxins are iron-sulfur proteins that transfer electrons in a wide variety of metabolic reactions.</text>
</comment>
<dbReference type="InterPro" id="IPR001080">
    <property type="entry name" value="3Fe4S_ferredoxin"/>
</dbReference>
<dbReference type="OrthoDB" id="9803319at2"/>
<comment type="cofactor">
    <cofactor evidence="1">
        <name>[3Fe-4S] cluster</name>
        <dbReference type="ChEBI" id="CHEBI:21137"/>
    </cofactor>
</comment>
<keyword evidence="3 8" id="KW-0479">Metal-binding</keyword>
<dbReference type="GO" id="GO:0051538">
    <property type="term" value="F:3 iron, 4 sulfur cluster binding"/>
    <property type="evidence" value="ECO:0007669"/>
    <property type="project" value="UniProtKB-KW"/>
</dbReference>
<dbReference type="InterPro" id="IPR017896">
    <property type="entry name" value="4Fe4S_Fe-S-bd"/>
</dbReference>
<evidence type="ECO:0000313" key="11">
    <source>
        <dbReference type="Proteomes" id="UP000182977"/>
    </source>
</evidence>
<evidence type="ECO:0000256" key="6">
    <source>
        <dbReference type="ARBA" id="ARBA00023014"/>
    </source>
</evidence>
<dbReference type="AlphaFoldDB" id="A0A1H2J754"/>
<keyword evidence="4 8" id="KW-0249">Electron transport</keyword>
<dbReference type="SUPFAM" id="SSF54862">
    <property type="entry name" value="4Fe-4S ferredoxins"/>
    <property type="match status" value="1"/>
</dbReference>
<proteinExistence type="predicted"/>
<dbReference type="PRINTS" id="PR00352">
    <property type="entry name" value="3FE4SFRDOXIN"/>
</dbReference>
<reference evidence="11" key="1">
    <citation type="submission" date="2016-10" db="EMBL/GenBank/DDBJ databases">
        <authorList>
            <person name="Varghese N."/>
            <person name="Submissions S."/>
        </authorList>
    </citation>
    <scope>NUCLEOTIDE SEQUENCE [LARGE SCALE GENOMIC DNA]</scope>
    <source>
        <strain evidence="11">DSM 45079</strain>
    </source>
</reference>
<dbReference type="Gene3D" id="3.30.70.20">
    <property type="match status" value="1"/>
</dbReference>
<sequence>MTRILVDEEKCVGGGQCVMAAPAVFDQDDDTGTVVLLDPEPGPEYDDDVRQAARLCPAVAITVATP</sequence>
<protein>
    <recommendedName>
        <fullName evidence="8">Ferredoxin</fullName>
    </recommendedName>
</protein>
<evidence type="ECO:0000256" key="5">
    <source>
        <dbReference type="ARBA" id="ARBA00023004"/>
    </source>
</evidence>
<dbReference type="PANTHER" id="PTHR36923">
    <property type="entry name" value="FERREDOXIN"/>
    <property type="match status" value="1"/>
</dbReference>
<dbReference type="RefSeq" id="WP_046770907.1">
    <property type="nucleotide sequence ID" value="NZ_LBMC01000037.1"/>
</dbReference>
<evidence type="ECO:0000256" key="3">
    <source>
        <dbReference type="ARBA" id="ARBA00022723"/>
    </source>
</evidence>
<dbReference type="PANTHER" id="PTHR36923:SF3">
    <property type="entry name" value="FERREDOXIN"/>
    <property type="match status" value="1"/>
</dbReference>
<keyword evidence="11" id="KW-1185">Reference proteome</keyword>
<keyword evidence="7" id="KW-0003">3Fe-4S</keyword>
<dbReference type="Proteomes" id="UP000182977">
    <property type="component" value="Chromosome I"/>
</dbReference>
<evidence type="ECO:0000313" key="10">
    <source>
        <dbReference type="EMBL" id="SDU52001.1"/>
    </source>
</evidence>
<feature type="domain" description="4Fe-4S ferredoxin-type" evidence="9">
    <location>
        <begin position="2"/>
        <end position="30"/>
    </location>
</feature>
<evidence type="ECO:0000259" key="9">
    <source>
        <dbReference type="PROSITE" id="PS51379"/>
    </source>
</evidence>
<evidence type="ECO:0000256" key="1">
    <source>
        <dbReference type="ARBA" id="ARBA00001927"/>
    </source>
</evidence>
<dbReference type="EMBL" id="LT629791">
    <property type="protein sequence ID" value="SDU52001.1"/>
    <property type="molecule type" value="Genomic_DNA"/>
</dbReference>
<evidence type="ECO:0000256" key="7">
    <source>
        <dbReference type="ARBA" id="ARBA00023291"/>
    </source>
</evidence>
<dbReference type="GO" id="GO:0009055">
    <property type="term" value="F:electron transfer activity"/>
    <property type="evidence" value="ECO:0007669"/>
    <property type="project" value="UniProtKB-UniRule"/>
</dbReference>
<evidence type="ECO:0000256" key="4">
    <source>
        <dbReference type="ARBA" id="ARBA00022982"/>
    </source>
</evidence>
<keyword evidence="6 8" id="KW-0411">Iron-sulfur</keyword>
<dbReference type="STRING" id="419479.SAMN04488563_2357"/>
<dbReference type="GO" id="GO:0005506">
    <property type="term" value="F:iron ion binding"/>
    <property type="evidence" value="ECO:0007669"/>
    <property type="project" value="UniProtKB-UniRule"/>
</dbReference>
<evidence type="ECO:0000256" key="2">
    <source>
        <dbReference type="ARBA" id="ARBA00022448"/>
    </source>
</evidence>
<accession>A0A1H2J754</accession>
<keyword evidence="5 8" id="KW-0408">Iron</keyword>